<organism evidence="1">
    <name type="scientific">marine sediment metagenome</name>
    <dbReference type="NCBI Taxonomy" id="412755"/>
    <lineage>
        <taxon>unclassified sequences</taxon>
        <taxon>metagenomes</taxon>
        <taxon>ecological metagenomes</taxon>
    </lineage>
</organism>
<dbReference type="EMBL" id="BARU01044888">
    <property type="protein sequence ID" value="GAH82376.1"/>
    <property type="molecule type" value="Genomic_DNA"/>
</dbReference>
<reference evidence="1" key="1">
    <citation type="journal article" date="2014" name="Front. Microbiol.">
        <title>High frequency of phylogenetically diverse reductive dehalogenase-homologous genes in deep subseafloor sedimentary metagenomes.</title>
        <authorList>
            <person name="Kawai M."/>
            <person name="Futagami T."/>
            <person name="Toyoda A."/>
            <person name="Takaki Y."/>
            <person name="Nishi S."/>
            <person name="Hori S."/>
            <person name="Arai W."/>
            <person name="Tsubouchi T."/>
            <person name="Morono Y."/>
            <person name="Uchiyama I."/>
            <person name="Ito T."/>
            <person name="Fujiyama A."/>
            <person name="Inagaki F."/>
            <person name="Takami H."/>
        </authorList>
    </citation>
    <scope>NUCLEOTIDE SEQUENCE</scope>
    <source>
        <strain evidence="1">Expedition CK06-06</strain>
    </source>
</reference>
<protein>
    <submittedName>
        <fullName evidence="1">Uncharacterized protein</fullName>
    </submittedName>
</protein>
<name>X1IIX0_9ZZZZ</name>
<accession>X1IIX0</accession>
<gene>
    <name evidence="1" type="ORF">S03H2_68308</name>
</gene>
<sequence>GAWDLRREFWEDIVPEIVERAGLLPRPVL</sequence>
<dbReference type="AlphaFoldDB" id="X1IIX0"/>
<evidence type="ECO:0000313" key="1">
    <source>
        <dbReference type="EMBL" id="GAH82376.1"/>
    </source>
</evidence>
<feature type="non-terminal residue" evidence="1">
    <location>
        <position position="1"/>
    </location>
</feature>
<comment type="caution">
    <text evidence="1">The sequence shown here is derived from an EMBL/GenBank/DDBJ whole genome shotgun (WGS) entry which is preliminary data.</text>
</comment>
<proteinExistence type="predicted"/>